<gene>
    <name evidence="1" type="ORF">S01H4_12751</name>
</gene>
<name>X0ZC92_9ZZZZ</name>
<organism evidence="1">
    <name type="scientific">marine sediment metagenome</name>
    <dbReference type="NCBI Taxonomy" id="412755"/>
    <lineage>
        <taxon>unclassified sequences</taxon>
        <taxon>metagenomes</taxon>
        <taxon>ecological metagenomes</taxon>
    </lineage>
</organism>
<dbReference type="EMBL" id="BART01005512">
    <property type="protein sequence ID" value="GAG66879.1"/>
    <property type="molecule type" value="Genomic_DNA"/>
</dbReference>
<reference evidence="1" key="1">
    <citation type="journal article" date="2014" name="Front. Microbiol.">
        <title>High frequency of phylogenetically diverse reductive dehalogenase-homologous genes in deep subseafloor sedimentary metagenomes.</title>
        <authorList>
            <person name="Kawai M."/>
            <person name="Futagami T."/>
            <person name="Toyoda A."/>
            <person name="Takaki Y."/>
            <person name="Nishi S."/>
            <person name="Hori S."/>
            <person name="Arai W."/>
            <person name="Tsubouchi T."/>
            <person name="Morono Y."/>
            <person name="Uchiyama I."/>
            <person name="Ito T."/>
            <person name="Fujiyama A."/>
            <person name="Inagaki F."/>
            <person name="Takami H."/>
        </authorList>
    </citation>
    <scope>NUCLEOTIDE SEQUENCE</scope>
    <source>
        <strain evidence="1">Expedition CK06-06</strain>
    </source>
</reference>
<dbReference type="AlphaFoldDB" id="X0ZC92"/>
<proteinExistence type="predicted"/>
<evidence type="ECO:0000313" key="1">
    <source>
        <dbReference type="EMBL" id="GAG66879.1"/>
    </source>
</evidence>
<comment type="caution">
    <text evidence="1">The sequence shown here is derived from an EMBL/GenBank/DDBJ whole genome shotgun (WGS) entry which is preliminary data.</text>
</comment>
<protein>
    <submittedName>
        <fullName evidence="1">Uncharacterized protein</fullName>
    </submittedName>
</protein>
<accession>X0ZC92</accession>
<feature type="non-terminal residue" evidence="1">
    <location>
        <position position="1"/>
    </location>
</feature>
<sequence>QAEEKPLHAQNLKLFAKKIIKLLNSKYEYLKVIFEIEQ</sequence>